<sequence length="426" mass="45221">MRKKITAVLTALVMLTGCTANAPVSSENASSSSGFSSENASSSSDFSSENVSSSSGFSSEVSAEGSSYSETQSVTQENDNVNNLDSDEMKVHFIDVGQGDSIFIELPNTKTMLIDAAENEYADRITNYIYSCGYNTLDYVVATHPHSDHIGGMADVIGAFNVENVILSPATHTTKTYTNMLKAIDDSGAKVTIGVAGTEIFSDGDLSAVVIAPVTEDYSDLNNSSVMVMLTYGSRKFLFTGDAENGEENTITADIDCDVLKVGHHGSSTSTSRAFLTAASPEYAVISCGMGNSYGHPHIETLDRLKGAGVKVYRTDLQGDIIMTCDGENITVNAEPSEAGGASSGESKSETTKSTTTTKITNTTVTEKPAEENPVSYSYVLNTNTMKIHRASCSSVSRMSEENKGYTNDYDGAIAQGYVPCKKCKP</sequence>
<dbReference type="EMBL" id="JAQLXW010000002">
    <property type="protein sequence ID" value="MDB8002892.1"/>
    <property type="molecule type" value="Genomic_DNA"/>
</dbReference>
<dbReference type="Gene3D" id="3.40.10.10">
    <property type="entry name" value="DNA Methylphosphotriester Repair Domain"/>
    <property type="match status" value="1"/>
</dbReference>
<keyword evidence="2" id="KW-0732">Signal</keyword>
<feature type="compositionally biased region" description="Low complexity" evidence="1">
    <location>
        <begin position="24"/>
        <end position="70"/>
    </location>
</feature>
<dbReference type="InterPro" id="IPR052159">
    <property type="entry name" value="Competence_DNA_uptake"/>
</dbReference>
<dbReference type="Proteomes" id="UP001210809">
    <property type="component" value="Unassembled WGS sequence"/>
</dbReference>
<feature type="domain" description="Metallo-beta-lactamase" evidence="3">
    <location>
        <begin position="98"/>
        <end position="290"/>
    </location>
</feature>
<evidence type="ECO:0000256" key="2">
    <source>
        <dbReference type="SAM" id="SignalP"/>
    </source>
</evidence>
<evidence type="ECO:0000313" key="4">
    <source>
        <dbReference type="EMBL" id="MDB8002892.1"/>
    </source>
</evidence>
<feature type="compositionally biased region" description="Low complexity" evidence="1">
    <location>
        <begin position="334"/>
        <end position="367"/>
    </location>
</feature>
<feature type="region of interest" description="Disordered" evidence="1">
    <location>
        <begin position="23"/>
        <end position="82"/>
    </location>
</feature>
<name>A0AAW6CTS6_9FIRM</name>
<evidence type="ECO:0000256" key="1">
    <source>
        <dbReference type="SAM" id="MobiDB-lite"/>
    </source>
</evidence>
<accession>A0AAW6CTS6</accession>
<feature type="chain" id="PRO_5043644475" evidence="2">
    <location>
        <begin position="23"/>
        <end position="426"/>
    </location>
</feature>
<dbReference type="CDD" id="cd07731">
    <property type="entry name" value="ComA-like_MBL-fold"/>
    <property type="match status" value="1"/>
</dbReference>
<dbReference type="PANTHER" id="PTHR30619:SF7">
    <property type="entry name" value="BETA-LACTAMASE DOMAIN PROTEIN"/>
    <property type="match status" value="1"/>
</dbReference>
<feature type="signal peptide" evidence="2">
    <location>
        <begin position="1"/>
        <end position="22"/>
    </location>
</feature>
<dbReference type="Pfam" id="PF00753">
    <property type="entry name" value="Lactamase_B"/>
    <property type="match status" value="1"/>
</dbReference>
<dbReference type="InterPro" id="IPR036866">
    <property type="entry name" value="RibonucZ/Hydroxyglut_hydro"/>
</dbReference>
<dbReference type="InterPro" id="IPR035681">
    <property type="entry name" value="ComA-like_MBL"/>
</dbReference>
<dbReference type="InterPro" id="IPR035451">
    <property type="entry name" value="Ada-like_dom_sf"/>
</dbReference>
<protein>
    <submittedName>
        <fullName evidence="4">ComEC/Rec2 family competence protein</fullName>
    </submittedName>
</protein>
<evidence type="ECO:0000313" key="5">
    <source>
        <dbReference type="Proteomes" id="UP001210809"/>
    </source>
</evidence>
<dbReference type="Gene3D" id="3.60.15.10">
    <property type="entry name" value="Ribonuclease Z/Hydroxyacylglutathione hydrolase-like"/>
    <property type="match status" value="1"/>
</dbReference>
<dbReference type="PROSITE" id="PS51257">
    <property type="entry name" value="PROKAR_LIPOPROTEIN"/>
    <property type="match status" value="1"/>
</dbReference>
<organism evidence="4 5">
    <name type="scientific">[Eubacterium] siraeum</name>
    <dbReference type="NCBI Taxonomy" id="39492"/>
    <lineage>
        <taxon>Bacteria</taxon>
        <taxon>Bacillati</taxon>
        <taxon>Bacillota</taxon>
        <taxon>Clostridia</taxon>
        <taxon>Eubacteriales</taxon>
        <taxon>Oscillospiraceae</taxon>
        <taxon>Oscillospiraceae incertae sedis</taxon>
    </lineage>
</organism>
<dbReference type="InterPro" id="IPR001279">
    <property type="entry name" value="Metallo-B-lactamas"/>
</dbReference>
<comment type="caution">
    <text evidence="4">The sequence shown here is derived from an EMBL/GenBank/DDBJ whole genome shotgun (WGS) entry which is preliminary data.</text>
</comment>
<reference evidence="4" key="1">
    <citation type="submission" date="2023-01" db="EMBL/GenBank/DDBJ databases">
        <title>Human gut microbiome strain richness.</title>
        <authorList>
            <person name="Chen-Liaw A."/>
        </authorList>
    </citation>
    <scope>NUCLEOTIDE SEQUENCE</scope>
    <source>
        <strain evidence="4">1001283st1_G1_1001283B150217_161031</strain>
    </source>
</reference>
<dbReference type="SUPFAM" id="SSF57884">
    <property type="entry name" value="Ada DNA repair protein, N-terminal domain (N-Ada 10)"/>
    <property type="match status" value="1"/>
</dbReference>
<dbReference type="PANTHER" id="PTHR30619">
    <property type="entry name" value="DNA INTERNALIZATION/COMPETENCE PROTEIN COMEC/REC2"/>
    <property type="match status" value="1"/>
</dbReference>
<proteinExistence type="predicted"/>
<evidence type="ECO:0000259" key="3">
    <source>
        <dbReference type="SMART" id="SM00849"/>
    </source>
</evidence>
<dbReference type="SMART" id="SM00849">
    <property type="entry name" value="Lactamase_B"/>
    <property type="match status" value="1"/>
</dbReference>
<feature type="compositionally biased region" description="Polar residues" evidence="1">
    <location>
        <begin position="71"/>
        <end position="82"/>
    </location>
</feature>
<feature type="region of interest" description="Disordered" evidence="1">
    <location>
        <begin position="332"/>
        <end position="370"/>
    </location>
</feature>
<dbReference type="AlphaFoldDB" id="A0AAW6CTS6"/>
<gene>
    <name evidence="4" type="ORF">PNE09_02300</name>
</gene>
<dbReference type="SUPFAM" id="SSF56281">
    <property type="entry name" value="Metallo-hydrolase/oxidoreductase"/>
    <property type="match status" value="1"/>
</dbReference>